<protein>
    <recommendedName>
        <fullName evidence="3">C2H2-type domain-containing protein</fullName>
    </recommendedName>
</protein>
<gene>
    <name evidence="1" type="ORF">BT96DRAFT_667614</name>
</gene>
<organism evidence="1 2">
    <name type="scientific">Gymnopus androsaceus JB14</name>
    <dbReference type="NCBI Taxonomy" id="1447944"/>
    <lineage>
        <taxon>Eukaryota</taxon>
        <taxon>Fungi</taxon>
        <taxon>Dikarya</taxon>
        <taxon>Basidiomycota</taxon>
        <taxon>Agaricomycotina</taxon>
        <taxon>Agaricomycetes</taxon>
        <taxon>Agaricomycetidae</taxon>
        <taxon>Agaricales</taxon>
        <taxon>Marasmiineae</taxon>
        <taxon>Omphalotaceae</taxon>
        <taxon>Gymnopus</taxon>
    </lineage>
</organism>
<name>A0A6A4IFA0_9AGAR</name>
<dbReference type="EMBL" id="ML769390">
    <property type="protein sequence ID" value="KAE9408670.1"/>
    <property type="molecule type" value="Genomic_DNA"/>
</dbReference>
<evidence type="ECO:0008006" key="3">
    <source>
        <dbReference type="Google" id="ProtNLM"/>
    </source>
</evidence>
<dbReference type="OrthoDB" id="427030at2759"/>
<dbReference type="Proteomes" id="UP000799118">
    <property type="component" value="Unassembled WGS sequence"/>
</dbReference>
<sequence>MKDVQNPSTLTNIFVLIMRTHNEKRYTCVHESCLPTAERPIVFYPTFHALQHHTRTAHPPTCTHASCNGRVFASGKNLREHQKLHAQRDEEAQLNAMVAGSDGEDEEMGNRRKNVVGVESMEETGNVRLKDVQRTLNLWVSIFSIK</sequence>
<proteinExistence type="predicted"/>
<dbReference type="AlphaFoldDB" id="A0A6A4IFA0"/>
<reference evidence="1" key="1">
    <citation type="journal article" date="2019" name="Environ. Microbiol.">
        <title>Fungal ecological strategies reflected in gene transcription - a case study of two litter decomposers.</title>
        <authorList>
            <person name="Barbi F."/>
            <person name="Kohler A."/>
            <person name="Barry K."/>
            <person name="Baskaran P."/>
            <person name="Daum C."/>
            <person name="Fauchery L."/>
            <person name="Ihrmark K."/>
            <person name="Kuo A."/>
            <person name="LaButti K."/>
            <person name="Lipzen A."/>
            <person name="Morin E."/>
            <person name="Grigoriev I.V."/>
            <person name="Henrissat B."/>
            <person name="Lindahl B."/>
            <person name="Martin F."/>
        </authorList>
    </citation>
    <scope>NUCLEOTIDE SEQUENCE</scope>
    <source>
        <strain evidence="1">JB14</strain>
    </source>
</reference>
<keyword evidence="2" id="KW-1185">Reference proteome</keyword>
<evidence type="ECO:0000313" key="1">
    <source>
        <dbReference type="EMBL" id="KAE9408670.1"/>
    </source>
</evidence>
<accession>A0A6A4IFA0</accession>
<evidence type="ECO:0000313" key="2">
    <source>
        <dbReference type="Proteomes" id="UP000799118"/>
    </source>
</evidence>